<dbReference type="RefSeq" id="XP_014562985.1">
    <property type="nucleotide sequence ID" value="XM_014707499.1"/>
</dbReference>
<comment type="similarity">
    <text evidence="2">Belongs to the class-V pyridoxal-phosphate-dependent aminotransferase family. NifS/IscS subfamily.</text>
</comment>
<evidence type="ECO:0000313" key="16">
    <source>
        <dbReference type="EMBL" id="KHN68943.1"/>
    </source>
</evidence>
<dbReference type="InterPro" id="IPR020578">
    <property type="entry name" value="Aminotrans_V_PyrdxlP_BS"/>
</dbReference>
<dbReference type="PANTHER" id="PTHR11601">
    <property type="entry name" value="CYSTEINE DESULFURYLASE FAMILY MEMBER"/>
    <property type="match status" value="1"/>
</dbReference>
<dbReference type="EMBL" id="JOKQ01000012">
    <property type="protein sequence ID" value="KHN68943.1"/>
    <property type="molecule type" value="Genomic_DNA"/>
</dbReference>
<dbReference type="GO" id="GO:0070903">
    <property type="term" value="P:mitochondrial tRNA thio-modification"/>
    <property type="evidence" value="ECO:0007669"/>
    <property type="project" value="EnsemblFungi"/>
</dbReference>
<dbReference type="InterPro" id="IPR010240">
    <property type="entry name" value="Cys_deSase_IscS"/>
</dbReference>
<dbReference type="Gene3D" id="3.90.1150.10">
    <property type="entry name" value="Aspartate Aminotransferase, domain 1"/>
    <property type="match status" value="1"/>
</dbReference>
<organism evidence="16 17">
    <name type="scientific">Ordospora colligata OC4</name>
    <dbReference type="NCBI Taxonomy" id="1354746"/>
    <lineage>
        <taxon>Eukaryota</taxon>
        <taxon>Fungi</taxon>
        <taxon>Fungi incertae sedis</taxon>
        <taxon>Microsporidia</taxon>
        <taxon>Ordosporidae</taxon>
        <taxon>Ordospora</taxon>
    </lineage>
</organism>
<dbReference type="SUPFAM" id="SSF53383">
    <property type="entry name" value="PLP-dependent transferases"/>
    <property type="match status" value="1"/>
</dbReference>
<evidence type="ECO:0000256" key="9">
    <source>
        <dbReference type="ARBA" id="ARBA00050776"/>
    </source>
</evidence>
<keyword evidence="8" id="KW-0411">Iron-sulfur</keyword>
<dbReference type="FunCoup" id="A0A0B2UHX1">
    <property type="interactions" value="163"/>
</dbReference>
<dbReference type="InterPro" id="IPR000192">
    <property type="entry name" value="Aminotrans_V_dom"/>
</dbReference>
<keyword evidence="7" id="KW-0408">Iron</keyword>
<evidence type="ECO:0000256" key="1">
    <source>
        <dbReference type="ARBA" id="ARBA00001933"/>
    </source>
</evidence>
<dbReference type="GO" id="GO:0032047">
    <property type="term" value="C:mitosome"/>
    <property type="evidence" value="ECO:0007669"/>
    <property type="project" value="UniProtKB-SubCell"/>
</dbReference>
<evidence type="ECO:0000256" key="11">
    <source>
        <dbReference type="ARBA" id="ARBA00060454"/>
    </source>
</evidence>
<dbReference type="NCBIfam" id="NF010611">
    <property type="entry name" value="PRK14012.1"/>
    <property type="match status" value="1"/>
</dbReference>
<evidence type="ECO:0000256" key="10">
    <source>
        <dbReference type="ARBA" id="ARBA00054642"/>
    </source>
</evidence>
<dbReference type="AlphaFoldDB" id="A0A0B2UHX1"/>
<dbReference type="GO" id="GO:0031071">
    <property type="term" value="F:cysteine desulfurase activity"/>
    <property type="evidence" value="ECO:0007669"/>
    <property type="project" value="UniProtKB-EC"/>
</dbReference>
<comment type="caution">
    <text evidence="16">The sequence shown here is derived from an EMBL/GenBank/DDBJ whole genome shotgun (WGS) entry which is preliminary data.</text>
</comment>
<sequence length="431" mass="47184">MSALGNRMKMGLASNSFTPQHDPMLDTTLEKRMYFDIQATTPLDPRVLDAMLPLYTTVFGNPHSRTHIHGWQAEKAVEKARAQVASLINCDPKELIFTSGATESNNMALKGVAGFKMKDGKPIHIITQVTEHKSILDTCRNLEEEGVEVTYLPVGSDGMIDLNQLKASIKENTVLVSINAVNSEIGVIQPLKKIGTMCKERGVLFHTDAAQGVGKIHIDVDEMNIDLLSMCGHKMYGPKGVGALYTRRRPRIRMVALMNGGGQERGLRSGTVAPPLVAGLGKAAEICLKEMKRDYKNIKELSDKLKCMFRKNIDGVLMNGSKEGFPGCINVSFPYVEGESLLMYLKDISLSSGSACTSASLEPSYVLRALGREDDLAHSSIRFGIGRFTMPDEVEAVGKKTIEAVNGLRAMSPLYEMVKEGIDLSKIDWGS</sequence>
<dbReference type="InterPro" id="IPR015422">
    <property type="entry name" value="PyrdxlP-dep_Trfase_small"/>
</dbReference>
<dbReference type="GO" id="GO:0046872">
    <property type="term" value="F:metal ion binding"/>
    <property type="evidence" value="ECO:0007669"/>
    <property type="project" value="UniProtKB-KW"/>
</dbReference>
<dbReference type="InterPro" id="IPR015424">
    <property type="entry name" value="PyrdxlP-dep_Trfase"/>
</dbReference>
<dbReference type="InterPro" id="IPR015421">
    <property type="entry name" value="PyrdxlP-dep_Trfase_major"/>
</dbReference>
<comment type="subcellular location">
    <subcellularLocation>
        <location evidence="11">Mitosome</location>
    </subcellularLocation>
</comment>
<dbReference type="HAMAP" id="MF_00331">
    <property type="entry name" value="Cys_desulf_IscS"/>
    <property type="match status" value="1"/>
</dbReference>
<dbReference type="Pfam" id="PF00266">
    <property type="entry name" value="Aminotran_5"/>
    <property type="match status" value="1"/>
</dbReference>
<evidence type="ECO:0000256" key="14">
    <source>
        <dbReference type="RuleBase" id="RU004504"/>
    </source>
</evidence>
<dbReference type="GO" id="GO:0030170">
    <property type="term" value="F:pyridoxal phosphate binding"/>
    <property type="evidence" value="ECO:0007669"/>
    <property type="project" value="InterPro"/>
</dbReference>
<dbReference type="PROSITE" id="PS00595">
    <property type="entry name" value="AA_TRANSFER_CLASS_5"/>
    <property type="match status" value="1"/>
</dbReference>
<dbReference type="GO" id="GO:0006879">
    <property type="term" value="P:intracellular iron ion homeostasis"/>
    <property type="evidence" value="ECO:0007669"/>
    <property type="project" value="EnsemblFungi"/>
</dbReference>
<gene>
    <name evidence="16" type="ORF">M896_121660</name>
</gene>
<evidence type="ECO:0000256" key="13">
    <source>
        <dbReference type="ARBA" id="ARBA00084113"/>
    </source>
</evidence>
<dbReference type="STRING" id="1354746.A0A0B2UHX1"/>
<dbReference type="PANTHER" id="PTHR11601:SF34">
    <property type="entry name" value="CYSTEINE DESULFURASE"/>
    <property type="match status" value="1"/>
</dbReference>
<evidence type="ECO:0000256" key="7">
    <source>
        <dbReference type="ARBA" id="ARBA00023004"/>
    </source>
</evidence>
<dbReference type="PIRSF" id="PIRSF005572">
    <property type="entry name" value="NifS"/>
    <property type="match status" value="1"/>
</dbReference>
<comment type="catalytic activity">
    <reaction evidence="9">
        <text>(sulfur carrier)-H + L-cysteine = (sulfur carrier)-SH + L-alanine</text>
        <dbReference type="Rhea" id="RHEA:43892"/>
        <dbReference type="Rhea" id="RHEA-COMP:14737"/>
        <dbReference type="Rhea" id="RHEA-COMP:14739"/>
        <dbReference type="ChEBI" id="CHEBI:29917"/>
        <dbReference type="ChEBI" id="CHEBI:35235"/>
        <dbReference type="ChEBI" id="CHEBI:57972"/>
        <dbReference type="ChEBI" id="CHEBI:64428"/>
        <dbReference type="EC" id="2.8.1.7"/>
    </reaction>
</comment>
<dbReference type="GO" id="GO:1990221">
    <property type="term" value="C:L-cysteine desulfurase complex"/>
    <property type="evidence" value="ECO:0007669"/>
    <property type="project" value="EnsemblFungi"/>
</dbReference>
<evidence type="ECO:0000313" key="17">
    <source>
        <dbReference type="Proteomes" id="UP000031056"/>
    </source>
</evidence>
<evidence type="ECO:0000256" key="2">
    <source>
        <dbReference type="ARBA" id="ARBA00006490"/>
    </source>
</evidence>
<dbReference type="GO" id="GO:0051536">
    <property type="term" value="F:iron-sulfur cluster binding"/>
    <property type="evidence" value="ECO:0007669"/>
    <property type="project" value="UniProtKB-KW"/>
</dbReference>
<proteinExistence type="inferred from homology"/>
<reference evidence="16 17" key="1">
    <citation type="journal article" date="2014" name="MBio">
        <title>The Ordospora colligata genome; evolution of extreme reduction in microsporidia and host-to-parasite horizontal gene transfer.</title>
        <authorList>
            <person name="Pombert J.-F."/>
            <person name="Haag K.L."/>
            <person name="Beidas S."/>
            <person name="Ebert D."/>
            <person name="Keeling P.J."/>
        </authorList>
    </citation>
    <scope>NUCLEOTIDE SEQUENCE [LARGE SCALE GENOMIC DNA]</scope>
    <source>
        <strain evidence="16 17">OC4</strain>
    </source>
</reference>
<keyword evidence="6" id="KW-0663">Pyridoxal phosphate</keyword>
<keyword evidence="5" id="KW-0479">Metal-binding</keyword>
<evidence type="ECO:0000256" key="12">
    <source>
        <dbReference type="ARBA" id="ARBA00067121"/>
    </source>
</evidence>
<evidence type="ECO:0000256" key="4">
    <source>
        <dbReference type="ARBA" id="ARBA00022679"/>
    </source>
</evidence>
<evidence type="ECO:0000259" key="15">
    <source>
        <dbReference type="Pfam" id="PF00266"/>
    </source>
</evidence>
<dbReference type="EC" id="2.8.1.7" evidence="3"/>
<dbReference type="InterPro" id="IPR016454">
    <property type="entry name" value="Cysteine_dSase"/>
</dbReference>
<evidence type="ECO:0000256" key="8">
    <source>
        <dbReference type="ARBA" id="ARBA00023014"/>
    </source>
</evidence>
<dbReference type="GeneID" id="26262683"/>
<comment type="cofactor">
    <cofactor evidence="1 14">
        <name>pyridoxal 5'-phosphate</name>
        <dbReference type="ChEBI" id="CHEBI:597326"/>
    </cofactor>
</comment>
<accession>A0A0B2UHX1</accession>
<dbReference type="Gene3D" id="3.40.640.10">
    <property type="entry name" value="Type I PLP-dependent aspartate aminotransferase-like (Major domain)"/>
    <property type="match status" value="1"/>
</dbReference>
<dbReference type="GO" id="GO:0002143">
    <property type="term" value="P:tRNA wobble position uridine thiolation"/>
    <property type="evidence" value="ECO:0007669"/>
    <property type="project" value="EnsemblFungi"/>
</dbReference>
<evidence type="ECO:0000256" key="6">
    <source>
        <dbReference type="ARBA" id="ARBA00022898"/>
    </source>
</evidence>
<dbReference type="InParanoid" id="A0A0B2UHX1"/>
<dbReference type="VEuPathDB" id="MicrosporidiaDB:M896_121660"/>
<dbReference type="GO" id="GO:0044571">
    <property type="term" value="P:[2Fe-2S] cluster assembly"/>
    <property type="evidence" value="ECO:0007669"/>
    <property type="project" value="InterPro"/>
</dbReference>
<keyword evidence="17" id="KW-1185">Reference proteome</keyword>
<name>A0A0B2UHX1_9MICR</name>
<dbReference type="FunFam" id="3.40.640.10:FF:000003">
    <property type="entry name" value="Cysteine desulfurase IscS"/>
    <property type="match status" value="1"/>
</dbReference>
<dbReference type="GO" id="GO:0005634">
    <property type="term" value="C:nucleus"/>
    <property type="evidence" value="ECO:0007669"/>
    <property type="project" value="EnsemblFungi"/>
</dbReference>
<keyword evidence="4" id="KW-0808">Transferase</keyword>
<evidence type="ECO:0000256" key="5">
    <source>
        <dbReference type="ARBA" id="ARBA00022723"/>
    </source>
</evidence>
<comment type="function">
    <text evidence="10">Catalyzes the removal of elemental sulfur from cysteine to produce alanine. It supplies the inorganic sulfur for iron-sulfur (Fe-S) clusters in mitosomes.</text>
</comment>
<protein>
    <recommendedName>
        <fullName evidence="12">Cysteine desulfurase, mitosomal</fullName>
        <ecNumber evidence="3">2.8.1.7</ecNumber>
    </recommendedName>
</protein>
<dbReference type="HOGENOM" id="CLU_003433_0_2_1"/>
<dbReference type="Proteomes" id="UP000031056">
    <property type="component" value="Unassembled WGS sequence"/>
</dbReference>
<feature type="domain" description="Aminotransferase class V" evidence="15">
    <location>
        <begin position="33"/>
        <end position="397"/>
    </location>
</feature>
<evidence type="ECO:0000256" key="3">
    <source>
        <dbReference type="ARBA" id="ARBA00012239"/>
    </source>
</evidence>
<keyword evidence="13" id="KW-1025">Mitosome</keyword>
<dbReference type="OrthoDB" id="10250117at2759"/>
<dbReference type="GO" id="GO:0005739">
    <property type="term" value="C:mitochondrion"/>
    <property type="evidence" value="ECO:0007669"/>
    <property type="project" value="EnsemblFungi"/>
</dbReference>